<dbReference type="FunFam" id="1.20.120.420:FF:000003">
    <property type="entry name" value="Methylthioribose-1-phosphate isomerase"/>
    <property type="match status" value="1"/>
</dbReference>
<evidence type="ECO:0000256" key="2">
    <source>
        <dbReference type="ARBA" id="ARBA00023167"/>
    </source>
</evidence>
<dbReference type="GO" id="GO:0005634">
    <property type="term" value="C:nucleus"/>
    <property type="evidence" value="ECO:0007669"/>
    <property type="project" value="UniProtKB-SubCell"/>
</dbReference>
<dbReference type="NCBIfam" id="TIGR00512">
    <property type="entry name" value="salvage_mtnA"/>
    <property type="match status" value="1"/>
</dbReference>
<dbReference type="InterPro" id="IPR000649">
    <property type="entry name" value="IF-2B-related"/>
</dbReference>
<comment type="similarity">
    <text evidence="4">Belongs to the eIF-2B alpha/beta/delta subunits family. MtnA subfamily.</text>
</comment>
<keyword evidence="4" id="KW-0963">Cytoplasm</keyword>
<dbReference type="Gene3D" id="3.40.50.10470">
    <property type="entry name" value="Translation initiation factor eif-2b, domain 2"/>
    <property type="match status" value="1"/>
</dbReference>
<dbReference type="GO" id="GO:0046523">
    <property type="term" value="F:S-methyl-5-thioribose-1-phosphate isomerase activity"/>
    <property type="evidence" value="ECO:0007669"/>
    <property type="project" value="UniProtKB-UniRule"/>
</dbReference>
<dbReference type="PANTHER" id="PTHR43475:SF1">
    <property type="entry name" value="METHYLTHIORIBOSE-1-PHOSPHATE ISOMERASE"/>
    <property type="match status" value="1"/>
</dbReference>
<dbReference type="InterPro" id="IPR005251">
    <property type="entry name" value="IF-M1Pi"/>
</dbReference>
<proteinExistence type="inferred from homology"/>
<dbReference type="Gene3D" id="1.20.120.420">
    <property type="entry name" value="translation initiation factor eif-2b, domain 1"/>
    <property type="match status" value="1"/>
</dbReference>
<dbReference type="EC" id="5.3.1.23" evidence="4"/>
<dbReference type="EMBL" id="CP034457">
    <property type="protein sequence ID" value="QBM86904.1"/>
    <property type="molecule type" value="Genomic_DNA"/>
</dbReference>
<keyword evidence="4" id="KW-0539">Nucleus</keyword>
<evidence type="ECO:0000256" key="4">
    <source>
        <dbReference type="HAMAP-Rule" id="MF_03119"/>
    </source>
</evidence>
<accession>A0A4P6XMQ5</accession>
<sequence>MKQETLEAIRFLKDEIRLQLLDQLRLPFTTSYIEIQSIEDAFQAIKQMQVRGAPAIAITGAFAITVDTARHVKNPKQSRTIGDLLVDVDYLVTSRPTAVNLSNACEEIKDLLKSSFRYLDILDRKVLDALLKYSLALYEDDLSNNHKLGDNGVNYIIETLKSQQFRGPFSIMTVCNTGSLATSGHGTALGIIRSVHNKLSKLKSKELFWFERAYPLETRPYNQGAKLTAYELKHDEIPFTLLCDNMVTSLITSLRDKRAVKGYSAPVKFIIAGADRIVKNGDSANKIGTHQLAVIADHFNTNAKCEDDKISFIIAAPKTTIDHHTSSGCEITIEERPSNELTTLKGPILDSDGNAGEKVTIGVATPGIEVWNPAFDVTPFKLIDSIITEDRAIIKKQGKFDL</sequence>
<keyword evidence="2 4" id="KW-0486">Methionine biosynthesis</keyword>
<organism evidence="5 6">
    <name type="scientific">Metschnikowia aff. pulcherrima</name>
    <dbReference type="NCBI Taxonomy" id="2163413"/>
    <lineage>
        <taxon>Eukaryota</taxon>
        <taxon>Fungi</taxon>
        <taxon>Dikarya</taxon>
        <taxon>Ascomycota</taxon>
        <taxon>Saccharomycotina</taxon>
        <taxon>Pichiomycetes</taxon>
        <taxon>Metschnikowiaceae</taxon>
        <taxon>Metschnikowia</taxon>
    </lineage>
</organism>
<dbReference type="GO" id="GO:0005737">
    <property type="term" value="C:cytoplasm"/>
    <property type="evidence" value="ECO:0007669"/>
    <property type="project" value="UniProtKB-SubCell"/>
</dbReference>
<dbReference type="AlphaFoldDB" id="A0A4P6XMQ5"/>
<dbReference type="HAMAP" id="MF_01678">
    <property type="entry name" value="Salvage_MtnA"/>
    <property type="match status" value="1"/>
</dbReference>
<dbReference type="STRING" id="2163413.A0A4P6XMQ5"/>
<gene>
    <name evidence="5" type="primary">MPUL0B00950</name>
    <name evidence="4" type="synonym">MRI1</name>
    <name evidence="5" type="ORF">METSCH_B00950</name>
</gene>
<dbReference type="NCBIfam" id="TIGR00524">
    <property type="entry name" value="eIF-2B_rel"/>
    <property type="match status" value="1"/>
</dbReference>
<dbReference type="InterPro" id="IPR042529">
    <property type="entry name" value="IF_2B-like_C"/>
</dbReference>
<keyword evidence="1 4" id="KW-0028">Amino-acid biosynthesis</keyword>
<feature type="site" description="Transition state stabilizer" evidence="4">
    <location>
        <position position="175"/>
    </location>
</feature>
<dbReference type="SUPFAM" id="SSF100950">
    <property type="entry name" value="NagB/RpiA/CoA transferase-like"/>
    <property type="match status" value="1"/>
</dbReference>
<dbReference type="UniPathway" id="UPA00904">
    <property type="reaction ID" value="UER00874"/>
</dbReference>
<comment type="subcellular location">
    <subcellularLocation>
        <location evidence="4">Cytoplasm</location>
    </subcellularLocation>
    <subcellularLocation>
        <location evidence="4">Nucleus</location>
    </subcellularLocation>
</comment>
<evidence type="ECO:0000313" key="6">
    <source>
        <dbReference type="Proteomes" id="UP000292447"/>
    </source>
</evidence>
<protein>
    <recommendedName>
        <fullName evidence="4">Methylthioribose-1-phosphate isomerase</fullName>
        <shortName evidence="4">M1Pi</shortName>
        <shortName evidence="4">MTR-1-P isomerase</shortName>
        <ecNumber evidence="4">5.3.1.23</ecNumber>
    </recommendedName>
    <alternativeName>
        <fullName evidence="4">S-methyl-5-thioribose-1-phosphate isomerase</fullName>
    </alternativeName>
    <alternativeName>
        <fullName evidence="4">Translation initiation factor eIF-2B subunit alpha/beta/delta-like protein</fullName>
    </alternativeName>
</protein>
<keyword evidence="6" id="KW-1185">Reference proteome</keyword>
<dbReference type="InterPro" id="IPR037171">
    <property type="entry name" value="NagB/RpiA_transferase-like"/>
</dbReference>
<name>A0A4P6XMQ5_9ASCO</name>
<comment type="pathway">
    <text evidence="4">Amino-acid biosynthesis; L-methionine biosynthesis via salvage pathway; L-methionine from S-methyl-5-thio-alpha-D-ribose 1-phosphate: step 1/6.</text>
</comment>
<comment type="catalytic activity">
    <reaction evidence="4">
        <text>5-(methylsulfanyl)-alpha-D-ribose 1-phosphate = 5-(methylsulfanyl)-D-ribulose 1-phosphate</text>
        <dbReference type="Rhea" id="RHEA:19989"/>
        <dbReference type="ChEBI" id="CHEBI:58533"/>
        <dbReference type="ChEBI" id="CHEBI:58548"/>
        <dbReference type="EC" id="5.3.1.23"/>
    </reaction>
</comment>
<evidence type="ECO:0000256" key="1">
    <source>
        <dbReference type="ARBA" id="ARBA00022605"/>
    </source>
</evidence>
<feature type="active site" description="Proton donor" evidence="4">
    <location>
        <position position="275"/>
    </location>
</feature>
<dbReference type="GO" id="GO:0019509">
    <property type="term" value="P:L-methionine salvage from methylthioadenosine"/>
    <property type="evidence" value="ECO:0007669"/>
    <property type="project" value="UniProtKB-UniRule"/>
</dbReference>
<keyword evidence="3 4" id="KW-0413">Isomerase</keyword>
<dbReference type="Pfam" id="PF01008">
    <property type="entry name" value="IF-2B"/>
    <property type="match status" value="1"/>
</dbReference>
<reference evidence="6" key="1">
    <citation type="submission" date="2019-03" db="EMBL/GenBank/DDBJ databases">
        <title>Snf2 controls pulcherriminic acid biosynthesis and connects pigmentation and antifungal activity of the yeast Metschnikowia pulcherrima.</title>
        <authorList>
            <person name="Gore-Lloyd D."/>
            <person name="Sumann I."/>
            <person name="Brachmann A.O."/>
            <person name="Schneeberger K."/>
            <person name="Ortiz-Merino R.A."/>
            <person name="Moreno-Beltran M."/>
            <person name="Schlaefli M."/>
            <person name="Kirner P."/>
            <person name="Santos Kron A."/>
            <person name="Wolfe K.H."/>
            <person name="Piel J."/>
            <person name="Ahrens C.H."/>
            <person name="Henk D."/>
            <person name="Freimoser F.M."/>
        </authorList>
    </citation>
    <scope>NUCLEOTIDE SEQUENCE [LARGE SCALE GENOMIC DNA]</scope>
    <source>
        <strain evidence="6">APC 1.2</strain>
    </source>
</reference>
<evidence type="ECO:0000313" key="5">
    <source>
        <dbReference type="EMBL" id="QBM86904.1"/>
    </source>
</evidence>
<dbReference type="PANTHER" id="PTHR43475">
    <property type="entry name" value="METHYLTHIORIBOSE-1-PHOSPHATE ISOMERASE"/>
    <property type="match status" value="1"/>
</dbReference>
<dbReference type="NCBIfam" id="NF004326">
    <property type="entry name" value="PRK05720.1"/>
    <property type="match status" value="1"/>
</dbReference>
<comment type="function">
    <text evidence="4">Catalyzes the interconversion of methylthioribose-1-phosphate (MTR-1-P) into methylthioribulose-1-phosphate (MTRu-1-P).</text>
</comment>
<dbReference type="InterPro" id="IPR011559">
    <property type="entry name" value="Initiation_fac_2B_a/b/d"/>
</dbReference>
<dbReference type="InterPro" id="IPR027363">
    <property type="entry name" value="M1Pi_N"/>
</dbReference>
<evidence type="ECO:0000256" key="3">
    <source>
        <dbReference type="ARBA" id="ARBA00023235"/>
    </source>
</evidence>
<dbReference type="Proteomes" id="UP000292447">
    <property type="component" value="Chromosome II"/>
</dbReference>